<evidence type="ECO:0000313" key="2">
    <source>
        <dbReference type="Proteomes" id="UP000242715"/>
    </source>
</evidence>
<dbReference type="EMBL" id="DF973435">
    <property type="protein sequence ID" value="GAU30797.1"/>
    <property type="molecule type" value="Genomic_DNA"/>
</dbReference>
<protein>
    <submittedName>
        <fullName evidence="1">Uncharacterized protein</fullName>
    </submittedName>
</protein>
<reference evidence="2" key="1">
    <citation type="journal article" date="2017" name="Front. Plant Sci.">
        <title>Climate Clever Clovers: New Paradigm to Reduce the Environmental Footprint of Ruminants by Breeding Low Methanogenic Forages Utilizing Haplotype Variation.</title>
        <authorList>
            <person name="Kaur P."/>
            <person name="Appels R."/>
            <person name="Bayer P.E."/>
            <person name="Keeble-Gagnere G."/>
            <person name="Wang J."/>
            <person name="Hirakawa H."/>
            <person name="Shirasawa K."/>
            <person name="Vercoe P."/>
            <person name="Stefanova K."/>
            <person name="Durmic Z."/>
            <person name="Nichols P."/>
            <person name="Revell C."/>
            <person name="Isobe S.N."/>
            <person name="Edwards D."/>
            <person name="Erskine W."/>
        </authorList>
    </citation>
    <scope>NUCLEOTIDE SEQUENCE [LARGE SCALE GENOMIC DNA]</scope>
    <source>
        <strain evidence="2">cv. Daliak</strain>
    </source>
</reference>
<sequence length="55" mass="6116">MVIWISCAAEVAVAKAKGKNDGTDTFGLCATWYSQCYHFHIVLYCELYAANCPHT</sequence>
<proteinExistence type="predicted"/>
<gene>
    <name evidence="1" type="ORF">TSUD_355230</name>
</gene>
<name>A0A2Z6NLS0_TRISU</name>
<dbReference type="AlphaFoldDB" id="A0A2Z6NLS0"/>
<dbReference type="Proteomes" id="UP000242715">
    <property type="component" value="Unassembled WGS sequence"/>
</dbReference>
<organism evidence="1 2">
    <name type="scientific">Trifolium subterraneum</name>
    <name type="common">Subterranean clover</name>
    <dbReference type="NCBI Taxonomy" id="3900"/>
    <lineage>
        <taxon>Eukaryota</taxon>
        <taxon>Viridiplantae</taxon>
        <taxon>Streptophyta</taxon>
        <taxon>Embryophyta</taxon>
        <taxon>Tracheophyta</taxon>
        <taxon>Spermatophyta</taxon>
        <taxon>Magnoliopsida</taxon>
        <taxon>eudicotyledons</taxon>
        <taxon>Gunneridae</taxon>
        <taxon>Pentapetalae</taxon>
        <taxon>rosids</taxon>
        <taxon>fabids</taxon>
        <taxon>Fabales</taxon>
        <taxon>Fabaceae</taxon>
        <taxon>Papilionoideae</taxon>
        <taxon>50 kb inversion clade</taxon>
        <taxon>NPAAA clade</taxon>
        <taxon>Hologalegina</taxon>
        <taxon>IRL clade</taxon>
        <taxon>Trifolieae</taxon>
        <taxon>Trifolium</taxon>
    </lineage>
</organism>
<keyword evidence="2" id="KW-1185">Reference proteome</keyword>
<evidence type="ECO:0000313" key="1">
    <source>
        <dbReference type="EMBL" id="GAU30797.1"/>
    </source>
</evidence>
<accession>A0A2Z6NLS0</accession>